<proteinExistence type="predicted"/>
<dbReference type="AlphaFoldDB" id="A0A1B0BP70"/>
<sequence>MLVVSIISRTLYRRFSVSISLMSSKFLKRIAAGSNSASFNSLNGADLLCSVLCSSTSFKAMNLAANGSFGYPR</sequence>
<keyword evidence="2" id="KW-1185">Reference proteome</keyword>
<accession>A0A1B0BP70</accession>
<organism evidence="1 2">
    <name type="scientific">Glossina palpalis gambiensis</name>
    <dbReference type="NCBI Taxonomy" id="67801"/>
    <lineage>
        <taxon>Eukaryota</taxon>
        <taxon>Metazoa</taxon>
        <taxon>Ecdysozoa</taxon>
        <taxon>Arthropoda</taxon>
        <taxon>Hexapoda</taxon>
        <taxon>Insecta</taxon>
        <taxon>Pterygota</taxon>
        <taxon>Neoptera</taxon>
        <taxon>Endopterygota</taxon>
        <taxon>Diptera</taxon>
        <taxon>Brachycera</taxon>
        <taxon>Muscomorpha</taxon>
        <taxon>Hippoboscoidea</taxon>
        <taxon>Glossinidae</taxon>
        <taxon>Glossina</taxon>
    </lineage>
</organism>
<evidence type="ECO:0000313" key="1">
    <source>
        <dbReference type="EnsemblMetazoa" id="GPPI036171-PA"/>
    </source>
</evidence>
<reference evidence="1" key="2">
    <citation type="submission" date="2020-05" db="UniProtKB">
        <authorList>
            <consortium name="EnsemblMetazoa"/>
        </authorList>
    </citation>
    <scope>IDENTIFICATION</scope>
    <source>
        <strain evidence="1">IAEA</strain>
    </source>
</reference>
<protein>
    <submittedName>
        <fullName evidence="1">Uncharacterized protein</fullName>
    </submittedName>
</protein>
<evidence type="ECO:0000313" key="2">
    <source>
        <dbReference type="Proteomes" id="UP000092460"/>
    </source>
</evidence>
<dbReference type="Proteomes" id="UP000092460">
    <property type="component" value="Unassembled WGS sequence"/>
</dbReference>
<dbReference type="EMBL" id="JXJN01017827">
    <property type="status" value="NOT_ANNOTATED_CDS"/>
    <property type="molecule type" value="Genomic_DNA"/>
</dbReference>
<reference evidence="2" key="1">
    <citation type="submission" date="2015-01" db="EMBL/GenBank/DDBJ databases">
        <authorList>
            <person name="Aksoy S."/>
            <person name="Warren W."/>
            <person name="Wilson R.K."/>
        </authorList>
    </citation>
    <scope>NUCLEOTIDE SEQUENCE [LARGE SCALE GENOMIC DNA]</scope>
    <source>
        <strain evidence="2">IAEA</strain>
    </source>
</reference>
<name>A0A1B0BP70_9MUSC</name>
<dbReference type="EnsemblMetazoa" id="GPPI036171-RA">
    <property type="protein sequence ID" value="GPPI036171-PA"/>
    <property type="gene ID" value="GPPI036171"/>
</dbReference>
<dbReference type="VEuPathDB" id="VectorBase:GPPI036171"/>